<dbReference type="FunFam" id="3.30.70.330:FF:000017">
    <property type="entry name" value="ELAV-like protein"/>
    <property type="match status" value="1"/>
</dbReference>
<dbReference type="STRING" id="456900.A0A195C6Z4"/>
<dbReference type="PANTHER" id="PTHR10352">
    <property type="entry name" value="EUKARYOTIC TRANSLATION INITIATION FACTOR 3 SUBUNIT G"/>
    <property type="match status" value="1"/>
</dbReference>
<dbReference type="FunFam" id="3.30.70.330:FF:000205">
    <property type="entry name" value="Sex lethal, isoform B"/>
    <property type="match status" value="1"/>
</dbReference>
<dbReference type="Pfam" id="PF00076">
    <property type="entry name" value="RRM_1"/>
    <property type="match status" value="4"/>
</dbReference>
<dbReference type="InterPro" id="IPR034775">
    <property type="entry name" value="Elav_RRM1"/>
</dbReference>
<dbReference type="CDD" id="cd12650">
    <property type="entry name" value="RRM1_Hu"/>
    <property type="match status" value="1"/>
</dbReference>
<dbReference type="Gene3D" id="3.30.70.330">
    <property type="match status" value="3"/>
</dbReference>
<name>A0A195C6Z4_9HYME</name>
<reference evidence="7 8" key="1">
    <citation type="submission" date="2016-03" db="EMBL/GenBank/DDBJ databases">
        <title>Cyphomyrmex costatus WGS genome.</title>
        <authorList>
            <person name="Nygaard S."/>
            <person name="Hu H."/>
            <person name="Boomsma J."/>
            <person name="Zhang G."/>
        </authorList>
    </citation>
    <scope>NUCLEOTIDE SEQUENCE [LARGE SCALE GENOMIC DNA]</scope>
    <source>
        <strain evidence="7">MS0001</strain>
        <tissue evidence="7">Whole body</tissue>
    </source>
</reference>
<feature type="compositionally biased region" description="Polar residues" evidence="5">
    <location>
        <begin position="9"/>
        <end position="24"/>
    </location>
</feature>
<dbReference type="PRINTS" id="PR00961">
    <property type="entry name" value="HUDSXLRNA"/>
</dbReference>
<dbReference type="CDD" id="cd12652">
    <property type="entry name" value="RRM2_Hu"/>
    <property type="match status" value="1"/>
</dbReference>
<evidence type="ECO:0000256" key="2">
    <source>
        <dbReference type="ARBA" id="ARBA00022737"/>
    </source>
</evidence>
<dbReference type="CDD" id="cd12377">
    <property type="entry name" value="RRM3_Hu"/>
    <property type="match status" value="1"/>
</dbReference>
<evidence type="ECO:0000256" key="5">
    <source>
        <dbReference type="SAM" id="MobiDB-lite"/>
    </source>
</evidence>
<dbReference type="InterPro" id="IPR035979">
    <property type="entry name" value="RBD_domain_sf"/>
</dbReference>
<dbReference type="InterPro" id="IPR003954">
    <property type="entry name" value="RRM_euk-type"/>
</dbReference>
<dbReference type="SMART" id="SM00361">
    <property type="entry name" value="RRM_1"/>
    <property type="match status" value="3"/>
</dbReference>
<evidence type="ECO:0000259" key="6">
    <source>
        <dbReference type="PROSITE" id="PS50102"/>
    </source>
</evidence>
<dbReference type="FunFam" id="3.30.70.330:FF:000006">
    <property type="entry name" value="ELAV-like 3"/>
    <property type="match status" value="1"/>
</dbReference>
<dbReference type="InterPro" id="IPR000504">
    <property type="entry name" value="RRM_dom"/>
</dbReference>
<feature type="domain" description="RRM" evidence="6">
    <location>
        <begin position="356"/>
        <end position="434"/>
    </location>
</feature>
<keyword evidence="2" id="KW-0677">Repeat</keyword>
<evidence type="ECO:0000256" key="4">
    <source>
        <dbReference type="PROSITE-ProRule" id="PRU00176"/>
    </source>
</evidence>
<gene>
    <name evidence="7" type="ORF">ALC62_13394</name>
</gene>
<evidence type="ECO:0000256" key="1">
    <source>
        <dbReference type="ARBA" id="ARBA00006266"/>
    </source>
</evidence>
<dbReference type="EMBL" id="KQ978251">
    <property type="protein sequence ID" value="KYM95946.1"/>
    <property type="molecule type" value="Genomic_DNA"/>
</dbReference>
<feature type="domain" description="RRM" evidence="6">
    <location>
        <begin position="28"/>
        <end position="106"/>
    </location>
</feature>
<evidence type="ECO:0000313" key="7">
    <source>
        <dbReference type="EMBL" id="KYM95946.1"/>
    </source>
</evidence>
<dbReference type="InterPro" id="IPR012677">
    <property type="entry name" value="Nucleotide-bd_a/b_plait_sf"/>
</dbReference>
<keyword evidence="3 4" id="KW-0694">RNA-binding</keyword>
<dbReference type="GO" id="GO:0050686">
    <property type="term" value="P:negative regulation of mRNA processing"/>
    <property type="evidence" value="ECO:0007669"/>
    <property type="project" value="UniProtKB-ARBA"/>
</dbReference>
<dbReference type="PROSITE" id="PS50102">
    <property type="entry name" value="RRM"/>
    <property type="match status" value="3"/>
</dbReference>
<dbReference type="GO" id="GO:0005634">
    <property type="term" value="C:nucleus"/>
    <property type="evidence" value="ECO:0007669"/>
    <property type="project" value="UniProtKB-ARBA"/>
</dbReference>
<dbReference type="SMART" id="SM00360">
    <property type="entry name" value="RRM"/>
    <property type="match status" value="3"/>
</dbReference>
<evidence type="ECO:0000313" key="8">
    <source>
        <dbReference type="Proteomes" id="UP000078542"/>
    </source>
</evidence>
<feature type="domain" description="RRM" evidence="6">
    <location>
        <begin position="114"/>
        <end position="207"/>
    </location>
</feature>
<protein>
    <submittedName>
        <fullName evidence="7">ELAV-like protein 4</fullName>
    </submittedName>
</protein>
<dbReference type="NCBIfam" id="TIGR01661">
    <property type="entry name" value="ELAV_HUD_SF"/>
    <property type="match status" value="1"/>
</dbReference>
<dbReference type="SUPFAM" id="SSF54928">
    <property type="entry name" value="RNA-binding domain, RBD"/>
    <property type="match status" value="2"/>
</dbReference>
<sequence length="588" mass="64083">MMANGMDTVVQQNGGSTLGQTSQEESKTNLIVNYLPQSMTQDEIRSLFSSIGEVESCKLIRDKLSGQSLGYGFVNYHRPEDAEKAINTLNGLRLQNKTIKVSYARPSSEAIKGANLYVSGLPKNMAQQDLENLFSPYGRIITSRILCDNITVRQFVTGGGDNLPGLSKGVGFIRFDQRVEAERAIQELNGTIPKGSSEPITVKFANNPSNNNKAIPPLAAYLAPQATRRFGGPIHHPTGRFSTGKAMLAINKGLQRYSCTYMYICLMNHETNSHASNVMLLPSFPCPYRFHCFVFCTALHHTHTCTHTYVHTLNWITDGRTTTRCTCLCVHTYSPLAGDLLANSMLPGNTMNGAGWCIFVYNLAPETEENVLWQLFGPFGAVQSVKVIRDLQTNKCKGFGFVTMTNYEEAVVAIQSLNGYTLGNRVLQDEQQAAAAAVAAAAAAAADAAAVAAPYHHRRHRLLRTAAVVQLPVPMPASHLYNKRGPGQVPGGIGNNNINSHIGVGGTAGGILHGGIKNQRQPFLQRLPSRIHDLTRAIEMAVSGAANTATQQQQQQRQHAQAKQTSLKNKPNNNRQAGSKKLQQSEKV</sequence>
<feature type="region of interest" description="Disordered" evidence="5">
    <location>
        <begin position="545"/>
        <end position="588"/>
    </location>
</feature>
<comment type="similarity">
    <text evidence="1">Belongs to the RRM elav family.</text>
</comment>
<feature type="region of interest" description="Disordered" evidence="5">
    <location>
        <begin position="1"/>
        <end position="24"/>
    </location>
</feature>
<feature type="compositionally biased region" description="Polar residues" evidence="5">
    <location>
        <begin position="566"/>
        <end position="577"/>
    </location>
</feature>
<organism evidence="7 8">
    <name type="scientific">Cyphomyrmex costatus</name>
    <dbReference type="NCBI Taxonomy" id="456900"/>
    <lineage>
        <taxon>Eukaryota</taxon>
        <taxon>Metazoa</taxon>
        <taxon>Ecdysozoa</taxon>
        <taxon>Arthropoda</taxon>
        <taxon>Hexapoda</taxon>
        <taxon>Insecta</taxon>
        <taxon>Pterygota</taxon>
        <taxon>Neoptera</taxon>
        <taxon>Endopterygota</taxon>
        <taxon>Hymenoptera</taxon>
        <taxon>Apocrita</taxon>
        <taxon>Aculeata</taxon>
        <taxon>Formicoidea</taxon>
        <taxon>Formicidae</taxon>
        <taxon>Myrmicinae</taxon>
        <taxon>Cyphomyrmex</taxon>
    </lineage>
</organism>
<dbReference type="InterPro" id="IPR002343">
    <property type="entry name" value="Hud_Sxl_RNA"/>
</dbReference>
<keyword evidence="8" id="KW-1185">Reference proteome</keyword>
<dbReference type="GO" id="GO:1990904">
    <property type="term" value="C:ribonucleoprotein complex"/>
    <property type="evidence" value="ECO:0007669"/>
    <property type="project" value="InterPro"/>
</dbReference>
<dbReference type="Proteomes" id="UP000078542">
    <property type="component" value="Unassembled WGS sequence"/>
</dbReference>
<evidence type="ECO:0000256" key="3">
    <source>
        <dbReference type="ARBA" id="ARBA00022884"/>
    </source>
</evidence>
<accession>A0A195C6Z4</accession>
<proteinExistence type="inferred from homology"/>
<feature type="compositionally biased region" description="Low complexity" evidence="5">
    <location>
        <begin position="545"/>
        <end position="565"/>
    </location>
</feature>
<dbReference type="InterPro" id="IPR006548">
    <property type="entry name" value="ELAD_HU_SF"/>
</dbReference>
<dbReference type="AlphaFoldDB" id="A0A195C6Z4"/>
<dbReference type="GO" id="GO:0008266">
    <property type="term" value="F:poly(U) RNA binding"/>
    <property type="evidence" value="ECO:0007669"/>
    <property type="project" value="UniProtKB-ARBA"/>
</dbReference>